<comment type="caution">
    <text evidence="1">The sequence shown here is derived from an EMBL/GenBank/DDBJ whole genome shotgun (WGS) entry which is preliminary data.</text>
</comment>
<sequence length="216" mass="24827">MAAKIETVEELETKLQEDLAWRKKEMLSIKMMADKGDANESILLRSGITMLCAHFEGFVKFASNCYVKYVSAQKINTRLLKDNFMAYSLTNAIKKCSNTEKISVYQKVIDKVRGIYDAPFCEKRDVISTHSNPSSTELKEIVASIGLETDIFDLKANYIDSNLLNNRHKVVHGERYPIDKEDFRKTFEVIMELIEQYEGLIVQAADEKKFMKESND</sequence>
<gene>
    <name evidence="1" type="ORF">E5357_10810</name>
</gene>
<evidence type="ECO:0000313" key="1">
    <source>
        <dbReference type="EMBL" id="TGX97925.1"/>
    </source>
</evidence>
<keyword evidence="2" id="KW-1185">Reference proteome</keyword>
<evidence type="ECO:0000313" key="2">
    <source>
        <dbReference type="Proteomes" id="UP000307720"/>
    </source>
</evidence>
<reference evidence="1" key="1">
    <citation type="submission" date="2019-04" db="EMBL/GenBank/DDBJ databases">
        <title>Microbes associate with the intestines of laboratory mice.</title>
        <authorList>
            <person name="Navarre W."/>
            <person name="Wong E."/>
            <person name="Huang K."/>
            <person name="Tropini C."/>
            <person name="Ng K."/>
            <person name="Yu B."/>
        </authorList>
    </citation>
    <scope>NUCLEOTIDE SEQUENCE</scope>
    <source>
        <strain evidence="1">NM72_1-8</strain>
    </source>
</reference>
<proteinExistence type="predicted"/>
<name>A0AC61QZ70_9FIRM</name>
<dbReference type="EMBL" id="SRZB01000024">
    <property type="protein sequence ID" value="TGX97925.1"/>
    <property type="molecule type" value="Genomic_DNA"/>
</dbReference>
<organism evidence="1 2">
    <name type="scientific">Hominisplanchenecus murintestinalis</name>
    <dbReference type="NCBI Taxonomy" id="2941517"/>
    <lineage>
        <taxon>Bacteria</taxon>
        <taxon>Bacillati</taxon>
        <taxon>Bacillota</taxon>
        <taxon>Clostridia</taxon>
        <taxon>Lachnospirales</taxon>
        <taxon>Lachnospiraceae</taxon>
        <taxon>Hominisplanchenecus</taxon>
    </lineage>
</organism>
<protein>
    <submittedName>
        <fullName evidence="1">Uncharacterized protein</fullName>
    </submittedName>
</protein>
<accession>A0AC61QZ70</accession>
<dbReference type="Proteomes" id="UP000307720">
    <property type="component" value="Unassembled WGS sequence"/>
</dbReference>